<name>A0ABQ1J9J1_9PROT</name>
<dbReference type="EMBL" id="BMKF01000001">
    <property type="protein sequence ID" value="GGB63416.1"/>
    <property type="molecule type" value="Genomic_DNA"/>
</dbReference>
<dbReference type="Pfam" id="PF13499">
    <property type="entry name" value="EF-hand_7"/>
    <property type="match status" value="1"/>
</dbReference>
<dbReference type="PROSITE" id="PS50222">
    <property type="entry name" value="EF_HAND_2"/>
    <property type="match status" value="1"/>
</dbReference>
<dbReference type="Proteomes" id="UP000628854">
    <property type="component" value="Unassembled WGS sequence"/>
</dbReference>
<feature type="signal peptide" evidence="1">
    <location>
        <begin position="1"/>
        <end position="20"/>
    </location>
</feature>
<proteinExistence type="predicted"/>
<protein>
    <recommendedName>
        <fullName evidence="2">EF-hand domain-containing protein</fullName>
    </recommendedName>
</protein>
<keyword evidence="1" id="KW-0732">Signal</keyword>
<dbReference type="InterPro" id="IPR002048">
    <property type="entry name" value="EF_hand_dom"/>
</dbReference>
<comment type="caution">
    <text evidence="3">The sequence shown here is derived from an EMBL/GenBank/DDBJ whole genome shotgun (WGS) entry which is preliminary data.</text>
</comment>
<dbReference type="RefSeq" id="WP_084391570.1">
    <property type="nucleotide sequence ID" value="NZ_BMKF01000001.1"/>
</dbReference>
<feature type="domain" description="EF-hand" evidence="2">
    <location>
        <begin position="52"/>
        <end position="87"/>
    </location>
</feature>
<dbReference type="InterPro" id="IPR011992">
    <property type="entry name" value="EF-hand-dom_pair"/>
</dbReference>
<evidence type="ECO:0000256" key="1">
    <source>
        <dbReference type="SAM" id="SignalP"/>
    </source>
</evidence>
<reference evidence="4" key="1">
    <citation type="journal article" date="2019" name="Int. J. Syst. Evol. Microbiol.">
        <title>The Global Catalogue of Microorganisms (GCM) 10K type strain sequencing project: providing services to taxonomists for standard genome sequencing and annotation.</title>
        <authorList>
            <consortium name="The Broad Institute Genomics Platform"/>
            <consortium name="The Broad Institute Genome Sequencing Center for Infectious Disease"/>
            <person name="Wu L."/>
            <person name="Ma J."/>
        </authorList>
    </citation>
    <scope>NUCLEOTIDE SEQUENCE [LARGE SCALE GENOMIC DNA]</scope>
    <source>
        <strain evidence="4">CGMCC 1.15928</strain>
    </source>
</reference>
<evidence type="ECO:0000259" key="2">
    <source>
        <dbReference type="PROSITE" id="PS50222"/>
    </source>
</evidence>
<keyword evidence="4" id="KW-1185">Reference proteome</keyword>
<organism evidence="3 4">
    <name type="scientific">Henriciella pelagia</name>
    <dbReference type="NCBI Taxonomy" id="1977912"/>
    <lineage>
        <taxon>Bacteria</taxon>
        <taxon>Pseudomonadati</taxon>
        <taxon>Pseudomonadota</taxon>
        <taxon>Alphaproteobacteria</taxon>
        <taxon>Hyphomonadales</taxon>
        <taxon>Hyphomonadaceae</taxon>
        <taxon>Henriciella</taxon>
    </lineage>
</organism>
<evidence type="ECO:0000313" key="3">
    <source>
        <dbReference type="EMBL" id="GGB63416.1"/>
    </source>
</evidence>
<evidence type="ECO:0000313" key="4">
    <source>
        <dbReference type="Proteomes" id="UP000628854"/>
    </source>
</evidence>
<feature type="chain" id="PRO_5045472420" description="EF-hand domain-containing protein" evidence="1">
    <location>
        <begin position="21"/>
        <end position="105"/>
    </location>
</feature>
<gene>
    <name evidence="3" type="ORF">GCM10011503_10140</name>
</gene>
<accession>A0ABQ1J9J1</accession>
<dbReference type="SUPFAM" id="SSF47473">
    <property type="entry name" value="EF-hand"/>
    <property type="match status" value="1"/>
</dbReference>
<sequence length="105" mass="10944">MKRFAFIAAAAATGAFAASAGEMVAFADIDTDADGQVTEAEFTAYKTADGEVTEAEAAEKFAKIDADYDGVVTEAELTAAVEAWKAEKADAEVDVEIDTESDSGY</sequence>
<dbReference type="Gene3D" id="1.10.238.10">
    <property type="entry name" value="EF-hand"/>
    <property type="match status" value="1"/>
</dbReference>